<name>A0ACA9S6T6_9GLOM</name>
<dbReference type="Proteomes" id="UP000789920">
    <property type="component" value="Unassembled WGS sequence"/>
</dbReference>
<reference evidence="1" key="1">
    <citation type="submission" date="2021-06" db="EMBL/GenBank/DDBJ databases">
        <authorList>
            <person name="Kallberg Y."/>
            <person name="Tangrot J."/>
            <person name="Rosling A."/>
        </authorList>
    </citation>
    <scope>NUCLEOTIDE SEQUENCE</scope>
    <source>
        <strain evidence="1">MA461A</strain>
    </source>
</reference>
<evidence type="ECO:0000313" key="1">
    <source>
        <dbReference type="EMBL" id="CAG8829716.1"/>
    </source>
</evidence>
<gene>
    <name evidence="1" type="ORF">RPERSI_LOCUS27573</name>
</gene>
<accession>A0ACA9S6T6</accession>
<dbReference type="EMBL" id="CAJVQC010097771">
    <property type="protein sequence ID" value="CAG8829716.1"/>
    <property type="molecule type" value="Genomic_DNA"/>
</dbReference>
<evidence type="ECO:0000313" key="2">
    <source>
        <dbReference type="Proteomes" id="UP000789920"/>
    </source>
</evidence>
<organism evidence="1 2">
    <name type="scientific">Racocetra persica</name>
    <dbReference type="NCBI Taxonomy" id="160502"/>
    <lineage>
        <taxon>Eukaryota</taxon>
        <taxon>Fungi</taxon>
        <taxon>Fungi incertae sedis</taxon>
        <taxon>Mucoromycota</taxon>
        <taxon>Glomeromycotina</taxon>
        <taxon>Glomeromycetes</taxon>
        <taxon>Diversisporales</taxon>
        <taxon>Gigasporaceae</taxon>
        <taxon>Racocetra</taxon>
    </lineage>
</organism>
<proteinExistence type="predicted"/>
<sequence>MEPLVKNIVEMVVKEVVQNLRTVQGKWQDVDHIFVMCIIVKDTWFIRVHSRKISSKDHGGLKYNGKGEMKQKVDNSTVMEKLVKINGQAMRASISTGS</sequence>
<keyword evidence="2" id="KW-1185">Reference proteome</keyword>
<protein>
    <submittedName>
        <fullName evidence="1">8028_t:CDS:1</fullName>
    </submittedName>
</protein>
<feature type="non-terminal residue" evidence="1">
    <location>
        <position position="98"/>
    </location>
</feature>
<comment type="caution">
    <text evidence="1">The sequence shown here is derived from an EMBL/GenBank/DDBJ whole genome shotgun (WGS) entry which is preliminary data.</text>
</comment>